<dbReference type="EMBL" id="UFSW01000002">
    <property type="protein sequence ID" value="SUV40474.1"/>
    <property type="molecule type" value="Genomic_DNA"/>
</dbReference>
<evidence type="ECO:0000313" key="1">
    <source>
        <dbReference type="EMBL" id="SUV40474.1"/>
    </source>
</evidence>
<gene>
    <name evidence="1" type="ORF">NCTC10926_02515</name>
</gene>
<reference evidence="1 2" key="1">
    <citation type="submission" date="2018-06" db="EMBL/GenBank/DDBJ databases">
        <authorList>
            <consortium name="Pathogen Informatics"/>
            <person name="Doyle S."/>
        </authorList>
    </citation>
    <scope>NUCLEOTIDE SEQUENCE [LARGE SCALE GENOMIC DNA]</scope>
    <source>
        <strain evidence="1 2">NCTC10926</strain>
    </source>
</reference>
<dbReference type="AlphaFoldDB" id="A0A380Z2B5"/>
<dbReference type="Proteomes" id="UP000254620">
    <property type="component" value="Unassembled WGS sequence"/>
</dbReference>
<proteinExistence type="predicted"/>
<protein>
    <submittedName>
        <fullName evidence="1">Uncharacterized protein</fullName>
    </submittedName>
</protein>
<dbReference type="RefSeq" id="WP_258866936.1">
    <property type="nucleotide sequence ID" value="NZ_JBANLW010000035.1"/>
</dbReference>
<accession>A0A380Z2B5</accession>
<name>A0A380Z2B5_AVIPA</name>
<sequence>MSHHIKQRYLFAKTLIEKVGETALSFYLNREKLNIQHKKGEA</sequence>
<organism evidence="1 2">
    <name type="scientific">Avibacterium paragallinarum</name>
    <name type="common">Haemophilus gallinarum</name>
    <dbReference type="NCBI Taxonomy" id="728"/>
    <lineage>
        <taxon>Bacteria</taxon>
        <taxon>Pseudomonadati</taxon>
        <taxon>Pseudomonadota</taxon>
        <taxon>Gammaproteobacteria</taxon>
        <taxon>Pasteurellales</taxon>
        <taxon>Pasteurellaceae</taxon>
        <taxon>Avibacterium</taxon>
    </lineage>
</organism>
<evidence type="ECO:0000313" key="2">
    <source>
        <dbReference type="Proteomes" id="UP000254620"/>
    </source>
</evidence>